<dbReference type="AlphaFoldDB" id="A0AAN4VYA6"/>
<keyword evidence="2" id="KW-1185">Reference proteome</keyword>
<name>A0AAN4VYA6_9BACT</name>
<dbReference type="EMBL" id="BQKE01000001">
    <property type="protein sequence ID" value="GJM61717.1"/>
    <property type="molecule type" value="Genomic_DNA"/>
</dbReference>
<comment type="caution">
    <text evidence="1">The sequence shown here is derived from an EMBL/GenBank/DDBJ whole genome shotgun (WGS) entry which is preliminary data.</text>
</comment>
<accession>A0AAN4VYA6</accession>
<organism evidence="1 2">
    <name type="scientific">Persicobacter diffluens</name>
    <dbReference type="NCBI Taxonomy" id="981"/>
    <lineage>
        <taxon>Bacteria</taxon>
        <taxon>Pseudomonadati</taxon>
        <taxon>Bacteroidota</taxon>
        <taxon>Cytophagia</taxon>
        <taxon>Cytophagales</taxon>
        <taxon>Persicobacteraceae</taxon>
        <taxon>Persicobacter</taxon>
    </lineage>
</organism>
<proteinExistence type="predicted"/>
<evidence type="ECO:0000313" key="2">
    <source>
        <dbReference type="Proteomes" id="UP001310022"/>
    </source>
</evidence>
<evidence type="ECO:0000313" key="1">
    <source>
        <dbReference type="EMBL" id="GJM61717.1"/>
    </source>
</evidence>
<reference evidence="1 2" key="1">
    <citation type="submission" date="2021-12" db="EMBL/GenBank/DDBJ databases">
        <title>Genome sequencing of bacteria with rrn-lacking chromosome and rrn-plasmid.</title>
        <authorList>
            <person name="Anda M."/>
            <person name="Iwasaki W."/>
        </authorList>
    </citation>
    <scope>NUCLEOTIDE SEQUENCE [LARGE SCALE GENOMIC DNA]</scope>
    <source>
        <strain evidence="1 2">NBRC 15940</strain>
    </source>
</reference>
<gene>
    <name evidence="1" type="ORF">PEDI_22690</name>
</gene>
<dbReference type="Proteomes" id="UP001310022">
    <property type="component" value="Unassembled WGS sequence"/>
</dbReference>
<protein>
    <submittedName>
        <fullName evidence="1">Uncharacterized protein</fullName>
    </submittedName>
</protein>
<sequence>MRSHDYITYDCFEASPFGGAFFVNIKKEPKLLLIYDW</sequence>